<feature type="non-terminal residue" evidence="7">
    <location>
        <position position="542"/>
    </location>
</feature>
<dbReference type="RefSeq" id="XP_003033597.1">
    <property type="nucleotide sequence ID" value="XM_003033551.1"/>
</dbReference>
<feature type="compositionally biased region" description="Low complexity" evidence="5">
    <location>
        <begin position="7"/>
        <end position="20"/>
    </location>
</feature>
<dbReference type="VEuPathDB" id="FungiDB:SCHCODRAFT_02492494"/>
<sequence length="542" mass="60153">MRALTPSFSSYATASSSGLSQGRYPIPDLTTAIGMKHFESVIAQQTPRGTAVEVFMMSRQGRLTEAVLTGLPHALCASAPFGDIQQMLVALWPRLYAWLMYFFTPALERSDLELLNKSFQHDPEARALKLVIVAIGAIMRLLKSEEIELLVTPPHSLLSLAATVYVRVSALLDTATEPPLPEIWSTALRTTASILPFLATSSKAKADAVGLDTKAAVGYRPYRLYRALGVHIRYTIRTKDGYETLRHRLETILPLTAVPHMEIARYPSELIEGLVEVIKASTDARVLSAAYATVALIFGRDTHAVKIASELDFYSVICAGTVLPAVSDYYLAIIHSIEGSLVYRDVIEAFYSGTSTLDNDAPEPLRRLQRVALESISALEKFSAHWNHAACCINCGSKAELYACTCGTTVYCSRKCQRAQWIKEHRAQCSRGCIRPNLSARDVHFLAIYVHTILQEQCFSAQLEACGYNACISMDLRLARRVTVLPNPPSTLPPQLDVRVCIMRSTFQKEYRFILRSPSQQQRPFRSLDDAKLASHEMMVTG</sequence>
<dbReference type="GeneID" id="9592323"/>
<dbReference type="Gene3D" id="6.10.140.2220">
    <property type="match status" value="1"/>
</dbReference>
<name>D8PYH9_SCHCM</name>
<feature type="domain" description="MYND-type" evidence="6">
    <location>
        <begin position="392"/>
        <end position="429"/>
    </location>
</feature>
<dbReference type="PROSITE" id="PS50865">
    <property type="entry name" value="ZF_MYND_2"/>
    <property type="match status" value="1"/>
</dbReference>
<dbReference type="AlphaFoldDB" id="D8PYH9"/>
<keyword evidence="2 4" id="KW-0863">Zinc-finger</keyword>
<evidence type="ECO:0000313" key="8">
    <source>
        <dbReference type="Proteomes" id="UP000007431"/>
    </source>
</evidence>
<evidence type="ECO:0000256" key="4">
    <source>
        <dbReference type="PROSITE-ProRule" id="PRU00134"/>
    </source>
</evidence>
<evidence type="ECO:0000313" key="7">
    <source>
        <dbReference type="EMBL" id="EFI98694.1"/>
    </source>
</evidence>
<dbReference type="GO" id="GO:0008270">
    <property type="term" value="F:zinc ion binding"/>
    <property type="evidence" value="ECO:0007669"/>
    <property type="project" value="UniProtKB-KW"/>
</dbReference>
<evidence type="ECO:0000256" key="2">
    <source>
        <dbReference type="ARBA" id="ARBA00022771"/>
    </source>
</evidence>
<dbReference type="OrthoDB" id="2900625at2759"/>
<proteinExistence type="predicted"/>
<keyword evidence="8" id="KW-1185">Reference proteome</keyword>
<evidence type="ECO:0000259" key="6">
    <source>
        <dbReference type="PROSITE" id="PS50865"/>
    </source>
</evidence>
<dbReference type="HOGENOM" id="CLU_502629_0_0_1"/>
<protein>
    <recommendedName>
        <fullName evidence="6">MYND-type domain-containing protein</fullName>
    </recommendedName>
</protein>
<dbReference type="Pfam" id="PF01753">
    <property type="entry name" value="zf-MYND"/>
    <property type="match status" value="1"/>
</dbReference>
<keyword evidence="1" id="KW-0479">Metal-binding</keyword>
<dbReference type="KEGG" id="scm:SCHCO_02492494"/>
<evidence type="ECO:0000256" key="3">
    <source>
        <dbReference type="ARBA" id="ARBA00022833"/>
    </source>
</evidence>
<dbReference type="EMBL" id="GL377304">
    <property type="protein sequence ID" value="EFI98694.1"/>
    <property type="molecule type" value="Genomic_DNA"/>
</dbReference>
<reference evidence="7 8" key="1">
    <citation type="journal article" date="2010" name="Nat. Biotechnol.">
        <title>Genome sequence of the model mushroom Schizophyllum commune.</title>
        <authorList>
            <person name="Ohm R.A."/>
            <person name="de Jong J.F."/>
            <person name="Lugones L.G."/>
            <person name="Aerts A."/>
            <person name="Kothe E."/>
            <person name="Stajich J.E."/>
            <person name="de Vries R.P."/>
            <person name="Record E."/>
            <person name="Levasseur A."/>
            <person name="Baker S.E."/>
            <person name="Bartholomew K.A."/>
            <person name="Coutinho P.M."/>
            <person name="Erdmann S."/>
            <person name="Fowler T.J."/>
            <person name="Gathman A.C."/>
            <person name="Lombard V."/>
            <person name="Henrissat B."/>
            <person name="Knabe N."/>
            <person name="Kuees U."/>
            <person name="Lilly W.W."/>
            <person name="Lindquist E."/>
            <person name="Lucas S."/>
            <person name="Magnuson J.K."/>
            <person name="Piumi F."/>
            <person name="Raudaskoski M."/>
            <person name="Salamov A."/>
            <person name="Schmutz J."/>
            <person name="Schwarze F.W.M.R."/>
            <person name="vanKuyk P.A."/>
            <person name="Horton J.S."/>
            <person name="Grigoriev I.V."/>
            <person name="Woesten H.A.B."/>
        </authorList>
    </citation>
    <scope>NUCLEOTIDE SEQUENCE [LARGE SCALE GENOMIC DNA]</scope>
    <source>
        <strain evidence="8">H4-8 / FGSC 9210</strain>
    </source>
</reference>
<dbReference type="InterPro" id="IPR002893">
    <property type="entry name" value="Znf_MYND"/>
</dbReference>
<keyword evidence="3" id="KW-0862">Zinc</keyword>
<accession>D8PYH9</accession>
<dbReference type="InParanoid" id="D8PYH9"/>
<evidence type="ECO:0000256" key="5">
    <source>
        <dbReference type="SAM" id="MobiDB-lite"/>
    </source>
</evidence>
<dbReference type="Proteomes" id="UP000007431">
    <property type="component" value="Unassembled WGS sequence"/>
</dbReference>
<evidence type="ECO:0000256" key="1">
    <source>
        <dbReference type="ARBA" id="ARBA00022723"/>
    </source>
</evidence>
<organism evidence="8">
    <name type="scientific">Schizophyllum commune (strain H4-8 / FGSC 9210)</name>
    <name type="common">Split gill fungus</name>
    <dbReference type="NCBI Taxonomy" id="578458"/>
    <lineage>
        <taxon>Eukaryota</taxon>
        <taxon>Fungi</taxon>
        <taxon>Dikarya</taxon>
        <taxon>Basidiomycota</taxon>
        <taxon>Agaricomycotina</taxon>
        <taxon>Agaricomycetes</taxon>
        <taxon>Agaricomycetidae</taxon>
        <taxon>Agaricales</taxon>
        <taxon>Schizophyllaceae</taxon>
        <taxon>Schizophyllum</taxon>
    </lineage>
</organism>
<feature type="region of interest" description="Disordered" evidence="5">
    <location>
        <begin position="1"/>
        <end position="20"/>
    </location>
</feature>
<gene>
    <name evidence="7" type="ORF">SCHCODRAFT_106385</name>
</gene>